<dbReference type="PANTHER" id="PTHR13627">
    <property type="entry name" value="FUKUTIN RELATED PROTEIN"/>
    <property type="match status" value="1"/>
</dbReference>
<reference evidence="2" key="1">
    <citation type="submission" date="2023-10" db="EMBL/GenBank/DDBJ databases">
        <title>Genome assemblies of two species of porcelain crab, Petrolisthes cinctipes and Petrolisthes manimaculis (Anomura: Porcellanidae).</title>
        <authorList>
            <person name="Angst P."/>
        </authorList>
    </citation>
    <scope>NUCLEOTIDE SEQUENCE</scope>
    <source>
        <strain evidence="2">PB745_01</strain>
        <tissue evidence="2">Gill</tissue>
    </source>
</reference>
<proteinExistence type="predicted"/>
<feature type="region of interest" description="Disordered" evidence="1">
    <location>
        <begin position="177"/>
        <end position="248"/>
    </location>
</feature>
<name>A0AAE1F4T2_PETCI</name>
<feature type="compositionally biased region" description="Basic and acidic residues" evidence="1">
    <location>
        <begin position="154"/>
        <end position="163"/>
    </location>
</feature>
<evidence type="ECO:0000313" key="3">
    <source>
        <dbReference type="Proteomes" id="UP001286313"/>
    </source>
</evidence>
<organism evidence="2 3">
    <name type="scientific">Petrolisthes cinctipes</name>
    <name type="common">Flat porcelain crab</name>
    <dbReference type="NCBI Taxonomy" id="88211"/>
    <lineage>
        <taxon>Eukaryota</taxon>
        <taxon>Metazoa</taxon>
        <taxon>Ecdysozoa</taxon>
        <taxon>Arthropoda</taxon>
        <taxon>Crustacea</taxon>
        <taxon>Multicrustacea</taxon>
        <taxon>Malacostraca</taxon>
        <taxon>Eumalacostraca</taxon>
        <taxon>Eucarida</taxon>
        <taxon>Decapoda</taxon>
        <taxon>Pleocyemata</taxon>
        <taxon>Anomura</taxon>
        <taxon>Galatheoidea</taxon>
        <taxon>Porcellanidae</taxon>
        <taxon>Petrolisthes</taxon>
    </lineage>
</organism>
<comment type="caution">
    <text evidence="2">The sequence shown here is derived from an EMBL/GenBank/DDBJ whole genome shotgun (WGS) entry which is preliminary data.</text>
</comment>
<dbReference type="InterPro" id="IPR052613">
    <property type="entry name" value="LicD_transferase"/>
</dbReference>
<feature type="region of interest" description="Disordered" evidence="1">
    <location>
        <begin position="278"/>
        <end position="365"/>
    </location>
</feature>
<dbReference type="AlphaFoldDB" id="A0AAE1F4T2"/>
<dbReference type="InterPro" id="IPR029044">
    <property type="entry name" value="Nucleotide-diphossugar_trans"/>
</dbReference>
<feature type="compositionally biased region" description="Polar residues" evidence="1">
    <location>
        <begin position="177"/>
        <end position="194"/>
    </location>
</feature>
<feature type="compositionally biased region" description="Basic and acidic residues" evidence="1">
    <location>
        <begin position="282"/>
        <end position="298"/>
    </location>
</feature>
<gene>
    <name evidence="2" type="ORF">Pcinc_027656</name>
</gene>
<dbReference type="EMBL" id="JAWQEG010003325">
    <property type="protein sequence ID" value="KAK3866837.1"/>
    <property type="molecule type" value="Genomic_DNA"/>
</dbReference>
<feature type="region of interest" description="Disordered" evidence="1">
    <location>
        <begin position="122"/>
        <end position="163"/>
    </location>
</feature>
<feature type="compositionally biased region" description="Low complexity" evidence="1">
    <location>
        <begin position="333"/>
        <end position="342"/>
    </location>
</feature>
<feature type="compositionally biased region" description="Polar residues" evidence="1">
    <location>
        <begin position="299"/>
        <end position="317"/>
    </location>
</feature>
<protein>
    <submittedName>
        <fullName evidence="2">Uncharacterized protein</fullName>
    </submittedName>
</protein>
<dbReference type="PANTHER" id="PTHR13627:SF34">
    <property type="entry name" value="RIBITOL-5-PHOSPHATE TRANSFERASE"/>
    <property type="match status" value="1"/>
</dbReference>
<feature type="compositionally biased region" description="Polar residues" evidence="1">
    <location>
        <begin position="214"/>
        <end position="235"/>
    </location>
</feature>
<evidence type="ECO:0000313" key="2">
    <source>
        <dbReference type="EMBL" id="KAK3866837.1"/>
    </source>
</evidence>
<dbReference type="SUPFAM" id="SSF53448">
    <property type="entry name" value="Nucleotide-diphospho-sugar transferases"/>
    <property type="match status" value="1"/>
</dbReference>
<evidence type="ECO:0000256" key="1">
    <source>
        <dbReference type="SAM" id="MobiDB-lite"/>
    </source>
</evidence>
<dbReference type="Proteomes" id="UP001286313">
    <property type="component" value="Unassembled WGS sequence"/>
</dbReference>
<accession>A0AAE1F4T2</accession>
<feature type="compositionally biased region" description="Gly residues" evidence="1">
    <location>
        <begin position="131"/>
        <end position="153"/>
    </location>
</feature>
<sequence>MDGNRIEWEAGIRGEELGKGLCAGGHLCGGEVRRGVAGVGSGVTVARSEAVVQLRRDVAAKLIKLARDIRLGERESVAGQLEVTAALLDPRYTPLVTEAPLPQQGYIPPALPSLSSILNPNAARRDESEGDGVGRGGGGKGGTGGGDGSGGGRGENEGDQSKDRQLVNPELQRIAKNQNQDSPLTSSHVGTGANQGEIGTGILQGSPAKYHPESSPSHQPETRTNNRLGTGQNNHHQSEDWSNHPSGAMLGDLPADNYYLQSFKSVYPVYPDRSSPDFFDGPTDKFSNHLVHPPEDPSHSSTHLPNHVPPSNHQSPSRPHDYPPNYRYPSKLNYQPNQNYPYNPNPKNYPPKHHPPPNPHLDHEDILHKRPDHSYQKLPKPPSMEDVRELVTVVIDGCSTSPDLTSGVARQARGVWDGVKVVVGIDEERRAEVEDVSHLPQLSIITMECDRWRHDLRPLMANVLTLYVLVLSGVSAITPDLDLSRLLAVMEARGRVGAVGGAERGKDGTWESPCVQLQMHNSLLKLRDGYEFSQDACLYCDVTSASFLASTQVMLDLPFDLTLPSKPQMVDWGLRLQRRGILTMTCPDVMFHVSRNVKQPQHRDQDQHCQTKEERRTARSEAWIARKPFRKLAQKWEVTHLAFDNGTIYEFTCRDIRFNCRAYERVRHYMLPPCCIKFKNKMLTTIDIIARENRLPYEINAGTLLGAVKFQDGLPWDFDDDASFRNQDVEVYMRNKQRMKRLGLFPNFIDQPHRDKKAVVGKYVHASTQGGFSLDFWGRPSLKSLATTHMLNSLPDNLACFQSGHVLKTVSMAKKIILNVTQSNTSPKKNSKKSTSIPEFYLQSHVQIGSNWLPAPWNPGKEALLKYGAALYKHETHWRWLNQSQAGWKVCPRPGHHTCLDLHPLDGSLPFN</sequence>
<keyword evidence="3" id="KW-1185">Reference proteome</keyword>